<dbReference type="InterPro" id="IPR023162">
    <property type="entry name" value="Apc36109-like_dom_sf"/>
</dbReference>
<dbReference type="AlphaFoldDB" id="A0A348AH82"/>
<dbReference type="InterPro" id="IPR015053">
    <property type="entry name" value="DUF1871"/>
</dbReference>
<reference evidence="1 2" key="1">
    <citation type="journal article" date="2018" name="Int. J. Syst. Evol. Microbiol.">
        <title>Methylomusa anaerophila gen. nov., sp. nov., an anaerobic methanol-utilizing bacterium isolated from a microbial fuel cell.</title>
        <authorList>
            <person name="Amano N."/>
            <person name="Yamamuro A."/>
            <person name="Miyahara M."/>
            <person name="Kouzuma A."/>
            <person name="Abe T."/>
            <person name="Watanabe K."/>
        </authorList>
    </citation>
    <scope>NUCLEOTIDE SEQUENCE [LARGE SCALE GENOMIC DNA]</scope>
    <source>
        <strain evidence="1 2">MMFC1</strain>
    </source>
</reference>
<evidence type="ECO:0008006" key="3">
    <source>
        <dbReference type="Google" id="ProtNLM"/>
    </source>
</evidence>
<dbReference type="SUPFAM" id="SSF116922">
    <property type="entry name" value="YugE-like"/>
    <property type="match status" value="1"/>
</dbReference>
<name>A0A348AH82_9FIRM</name>
<keyword evidence="2" id="KW-1185">Reference proteome</keyword>
<proteinExistence type="predicted"/>
<dbReference type="Proteomes" id="UP000276437">
    <property type="component" value="Chromosome"/>
</dbReference>
<dbReference type="OrthoDB" id="2665787at2"/>
<organism evidence="1 2">
    <name type="scientific">Methylomusa anaerophila</name>
    <dbReference type="NCBI Taxonomy" id="1930071"/>
    <lineage>
        <taxon>Bacteria</taxon>
        <taxon>Bacillati</taxon>
        <taxon>Bacillota</taxon>
        <taxon>Negativicutes</taxon>
        <taxon>Selenomonadales</taxon>
        <taxon>Sporomusaceae</taxon>
        <taxon>Methylomusa</taxon>
    </lineage>
</organism>
<evidence type="ECO:0000313" key="2">
    <source>
        <dbReference type="Proteomes" id="UP000276437"/>
    </source>
</evidence>
<dbReference type="EMBL" id="AP018449">
    <property type="protein sequence ID" value="BBB90430.1"/>
    <property type="molecule type" value="Genomic_DNA"/>
</dbReference>
<gene>
    <name evidence="1" type="ORF">MAMMFC1_01081</name>
</gene>
<dbReference type="KEGG" id="mana:MAMMFC1_01081"/>
<protein>
    <recommendedName>
        <fullName evidence="3">DUF1871 domain-containing protein</fullName>
    </recommendedName>
</protein>
<accession>A0A348AH82</accession>
<dbReference type="Gene3D" id="1.10.340.20">
    <property type="entry name" value="Apc36109-like domain"/>
    <property type="match status" value="1"/>
</dbReference>
<evidence type="ECO:0000313" key="1">
    <source>
        <dbReference type="EMBL" id="BBB90430.1"/>
    </source>
</evidence>
<dbReference type="Pfam" id="PF08958">
    <property type="entry name" value="DUF1871"/>
    <property type="match status" value="1"/>
</dbReference>
<dbReference type="RefSeq" id="WP_158618653.1">
    <property type="nucleotide sequence ID" value="NZ_AP018449.1"/>
</dbReference>
<sequence>MNKIHVSQIINEWDPIALLSHAPTDEYEIEIKLIIDSLEKSRTTDELANNIYEIFSKRFGTDVFTKQYQECIEVAKKILRI</sequence>